<feature type="signal peptide" evidence="1">
    <location>
        <begin position="1"/>
        <end position="28"/>
    </location>
</feature>
<evidence type="ECO:0000313" key="2">
    <source>
        <dbReference type="EMBL" id="MDU8885226.1"/>
    </source>
</evidence>
<dbReference type="Proteomes" id="UP001268651">
    <property type="component" value="Unassembled WGS sequence"/>
</dbReference>
<feature type="chain" id="PRO_5045096576" evidence="1">
    <location>
        <begin position="29"/>
        <end position="132"/>
    </location>
</feature>
<gene>
    <name evidence="2" type="ORF">RXV94_03575</name>
</gene>
<evidence type="ECO:0000256" key="1">
    <source>
        <dbReference type="SAM" id="SignalP"/>
    </source>
</evidence>
<dbReference type="PROSITE" id="PS51257">
    <property type="entry name" value="PROKAR_LIPOPROTEIN"/>
    <property type="match status" value="1"/>
</dbReference>
<comment type="caution">
    <text evidence="2">The sequence shown here is derived from an EMBL/GenBank/DDBJ whole genome shotgun (WGS) entry which is preliminary data.</text>
</comment>
<reference evidence="2 3" key="1">
    <citation type="submission" date="2023-10" db="EMBL/GenBank/DDBJ databases">
        <title>Marimonas sp. nov. isolated from tidal mud flat.</title>
        <authorList>
            <person name="Jaincy N.J."/>
            <person name="Srinivasan S."/>
            <person name="Lee S.-S."/>
        </authorList>
    </citation>
    <scope>NUCLEOTIDE SEQUENCE [LARGE SCALE GENOMIC DNA]</scope>
    <source>
        <strain evidence="2 3">MJ-SS3</strain>
    </source>
</reference>
<keyword evidence="1" id="KW-0732">Signal</keyword>
<sequence>MKTIKKQFRTVSLLFGVIIMLQSCTVYKSTAVTLDQAAKTENKVKIKTKSNNTLKFKRVDFEDGKYYGVKKVNGASLKTPLEENNFSLIRVKNKTLSTVLSIGVPVVVVGGLTAIAAASCCGIDLSNVDWNN</sequence>
<accession>A0ABU3U496</accession>
<dbReference type="EMBL" id="JAWHTF010000001">
    <property type="protein sequence ID" value="MDU8885226.1"/>
    <property type="molecule type" value="Genomic_DNA"/>
</dbReference>
<evidence type="ECO:0000313" key="3">
    <source>
        <dbReference type="Proteomes" id="UP001268651"/>
    </source>
</evidence>
<dbReference type="RefSeq" id="WP_316661086.1">
    <property type="nucleotide sequence ID" value="NZ_JAWHTF010000001.1"/>
</dbReference>
<keyword evidence="3" id="KW-1185">Reference proteome</keyword>
<protein>
    <submittedName>
        <fullName evidence="2">Uncharacterized protein</fullName>
    </submittedName>
</protein>
<proteinExistence type="predicted"/>
<name>A0ABU3U496_9FLAO</name>
<organism evidence="2 3">
    <name type="scientific">Gilvirhabdus luticola</name>
    <dbReference type="NCBI Taxonomy" id="3079858"/>
    <lineage>
        <taxon>Bacteria</taxon>
        <taxon>Pseudomonadati</taxon>
        <taxon>Bacteroidota</taxon>
        <taxon>Flavobacteriia</taxon>
        <taxon>Flavobacteriales</taxon>
        <taxon>Flavobacteriaceae</taxon>
        <taxon>Gilvirhabdus</taxon>
    </lineage>
</organism>